<dbReference type="Gene3D" id="3.40.1280.10">
    <property type="match status" value="1"/>
</dbReference>
<dbReference type="EC" id="2.1.1.177" evidence="6"/>
<evidence type="ECO:0000256" key="4">
    <source>
        <dbReference type="ARBA" id="ARBA00022691"/>
    </source>
</evidence>
<dbReference type="CDD" id="cd18081">
    <property type="entry name" value="RlmH-like"/>
    <property type="match status" value="1"/>
</dbReference>
<dbReference type="InterPro" id="IPR003742">
    <property type="entry name" value="RlmH-like"/>
</dbReference>
<name>A0A841R385_9FIRM</name>
<dbReference type="GO" id="GO:0070038">
    <property type="term" value="F:rRNA (pseudouridine-N3-)-methyltransferase activity"/>
    <property type="evidence" value="ECO:0007669"/>
    <property type="project" value="UniProtKB-UniRule"/>
</dbReference>
<keyword evidence="4 6" id="KW-0949">S-adenosyl-L-methionine</keyword>
<dbReference type="PANTHER" id="PTHR33603">
    <property type="entry name" value="METHYLTRANSFERASE"/>
    <property type="match status" value="1"/>
</dbReference>
<dbReference type="InterPro" id="IPR029028">
    <property type="entry name" value="Alpha/beta_knot_MTases"/>
</dbReference>
<feature type="binding site" evidence="6">
    <location>
        <position position="76"/>
    </location>
    <ligand>
        <name>S-adenosyl-L-methionine</name>
        <dbReference type="ChEBI" id="CHEBI:59789"/>
    </ligand>
</feature>
<dbReference type="Pfam" id="PF02590">
    <property type="entry name" value="SPOUT_MTase"/>
    <property type="match status" value="1"/>
</dbReference>
<feature type="binding site" evidence="6">
    <location>
        <begin position="127"/>
        <end position="132"/>
    </location>
    <ligand>
        <name>S-adenosyl-L-methionine</name>
        <dbReference type="ChEBI" id="CHEBI:59789"/>
    </ligand>
</feature>
<evidence type="ECO:0000256" key="1">
    <source>
        <dbReference type="ARBA" id="ARBA00022552"/>
    </source>
</evidence>
<gene>
    <name evidence="6" type="primary">rlmH</name>
    <name evidence="7" type="ORF">HNR45_000570</name>
</gene>
<dbReference type="HAMAP" id="MF_00658">
    <property type="entry name" value="23SrRNA_methyltr_H"/>
    <property type="match status" value="1"/>
</dbReference>
<proteinExistence type="inferred from homology"/>
<reference evidence="7 8" key="1">
    <citation type="submission" date="2020-08" db="EMBL/GenBank/DDBJ databases">
        <title>Genomic Encyclopedia of Type Strains, Phase IV (KMG-IV): sequencing the most valuable type-strain genomes for metagenomic binning, comparative biology and taxonomic classification.</title>
        <authorList>
            <person name="Goeker M."/>
        </authorList>
    </citation>
    <scope>NUCLEOTIDE SEQUENCE [LARGE SCALE GENOMIC DNA]</scope>
    <source>
        <strain evidence="7 8">DSM 21255</strain>
    </source>
</reference>
<comment type="caution">
    <text evidence="7">The sequence shown here is derived from an EMBL/GenBank/DDBJ whole genome shotgun (WGS) entry which is preliminary data.</text>
</comment>
<dbReference type="RefSeq" id="WP_200841507.1">
    <property type="nucleotide sequence ID" value="NZ_CABWNB010000003.1"/>
</dbReference>
<dbReference type="GO" id="GO:0005737">
    <property type="term" value="C:cytoplasm"/>
    <property type="evidence" value="ECO:0007669"/>
    <property type="project" value="UniProtKB-SubCell"/>
</dbReference>
<dbReference type="GeneID" id="93485843"/>
<dbReference type="InterPro" id="IPR029026">
    <property type="entry name" value="tRNA_m1G_MTases_N"/>
</dbReference>
<comment type="function">
    <text evidence="6">Specifically methylates the pseudouridine at position 1915 (m3Psi1915) in 23S rRNA.</text>
</comment>
<comment type="catalytic activity">
    <reaction evidence="6">
        <text>pseudouridine(1915) in 23S rRNA + S-adenosyl-L-methionine = N(3)-methylpseudouridine(1915) in 23S rRNA + S-adenosyl-L-homocysteine + H(+)</text>
        <dbReference type="Rhea" id="RHEA:42752"/>
        <dbReference type="Rhea" id="RHEA-COMP:10221"/>
        <dbReference type="Rhea" id="RHEA-COMP:10222"/>
        <dbReference type="ChEBI" id="CHEBI:15378"/>
        <dbReference type="ChEBI" id="CHEBI:57856"/>
        <dbReference type="ChEBI" id="CHEBI:59789"/>
        <dbReference type="ChEBI" id="CHEBI:65314"/>
        <dbReference type="ChEBI" id="CHEBI:74486"/>
        <dbReference type="EC" id="2.1.1.177"/>
    </reaction>
</comment>
<feature type="binding site" evidence="6">
    <location>
        <position position="108"/>
    </location>
    <ligand>
        <name>S-adenosyl-L-methionine</name>
        <dbReference type="ChEBI" id="CHEBI:59789"/>
    </ligand>
</feature>
<keyword evidence="8" id="KW-1185">Reference proteome</keyword>
<dbReference type="Proteomes" id="UP000591941">
    <property type="component" value="Unassembled WGS sequence"/>
</dbReference>
<dbReference type="SUPFAM" id="SSF75217">
    <property type="entry name" value="alpha/beta knot"/>
    <property type="match status" value="1"/>
</dbReference>
<keyword evidence="1 6" id="KW-0698">rRNA processing</keyword>
<dbReference type="PANTHER" id="PTHR33603:SF1">
    <property type="entry name" value="RIBOSOMAL RNA LARGE SUBUNIT METHYLTRANSFERASE H"/>
    <property type="match status" value="1"/>
</dbReference>
<evidence type="ECO:0000256" key="2">
    <source>
        <dbReference type="ARBA" id="ARBA00022603"/>
    </source>
</evidence>
<organism evidence="7 8">
    <name type="scientific">Negativicoccus succinicivorans</name>
    <dbReference type="NCBI Taxonomy" id="620903"/>
    <lineage>
        <taxon>Bacteria</taxon>
        <taxon>Bacillati</taxon>
        <taxon>Bacillota</taxon>
        <taxon>Negativicutes</taxon>
        <taxon>Veillonellales</taxon>
        <taxon>Veillonellaceae</taxon>
        <taxon>Negativicoccus</taxon>
    </lineage>
</organism>
<protein>
    <recommendedName>
        <fullName evidence="6">Ribosomal RNA large subunit methyltransferase H</fullName>
        <ecNumber evidence="6">2.1.1.177</ecNumber>
    </recommendedName>
    <alternativeName>
        <fullName evidence="6">23S rRNA (pseudouridine1915-N3)-methyltransferase</fullName>
    </alternativeName>
    <alternativeName>
        <fullName evidence="6">23S rRNA m3Psi1915 methyltransferase</fullName>
    </alternativeName>
    <alternativeName>
        <fullName evidence="6">rRNA (pseudouridine-N3-)-methyltransferase RlmH</fullName>
    </alternativeName>
</protein>
<evidence type="ECO:0000256" key="3">
    <source>
        <dbReference type="ARBA" id="ARBA00022679"/>
    </source>
</evidence>
<accession>A0A841R385</accession>
<keyword evidence="2 6" id="KW-0489">Methyltransferase</keyword>
<evidence type="ECO:0000256" key="6">
    <source>
        <dbReference type="HAMAP-Rule" id="MF_00658"/>
    </source>
</evidence>
<comment type="subunit">
    <text evidence="6">Homodimer.</text>
</comment>
<evidence type="ECO:0000256" key="5">
    <source>
        <dbReference type="ARBA" id="ARBA00038303"/>
    </source>
</evidence>
<evidence type="ECO:0000313" key="7">
    <source>
        <dbReference type="EMBL" id="MBB6477540.1"/>
    </source>
</evidence>
<dbReference type="AlphaFoldDB" id="A0A841R385"/>
<comment type="similarity">
    <text evidence="5 6">Belongs to the RNA methyltransferase RlmH family.</text>
</comment>
<comment type="subcellular location">
    <subcellularLocation>
        <location evidence="6">Cytoplasm</location>
    </subcellularLocation>
</comment>
<dbReference type="EMBL" id="JACHHI010000002">
    <property type="protein sequence ID" value="MBB6477540.1"/>
    <property type="molecule type" value="Genomic_DNA"/>
</dbReference>
<dbReference type="PIRSF" id="PIRSF004505">
    <property type="entry name" value="MT_bac"/>
    <property type="match status" value="1"/>
</dbReference>
<keyword evidence="3 6" id="KW-0808">Transferase</keyword>
<keyword evidence="6" id="KW-0963">Cytoplasm</keyword>
<evidence type="ECO:0000313" key="8">
    <source>
        <dbReference type="Proteomes" id="UP000591941"/>
    </source>
</evidence>
<sequence length="159" mass="18246">MRYRLLCVGKLKQNFLKEACAEYAKRLRPYGELTQIEVPEAKTTTRPSEKEREAQLEEEGNALLQQIRPQDYLIVLDLHGKELSSTDFAAKLADLAVDGIGEITLAIGGAYGLGANLRKRAQFRWALSPLTFTHQMTRYLVLEQLYRAAKINHREPYHW</sequence>